<evidence type="ECO:0000313" key="1">
    <source>
        <dbReference type="EMBL" id="RCN57105.1"/>
    </source>
</evidence>
<evidence type="ECO:0000313" key="2">
    <source>
        <dbReference type="Proteomes" id="UP000253250"/>
    </source>
</evidence>
<dbReference type="Pfam" id="PF07963">
    <property type="entry name" value="N_methyl"/>
    <property type="match status" value="1"/>
</dbReference>
<reference evidence="1 2" key="1">
    <citation type="submission" date="2018-02" db="EMBL/GenBank/DDBJ databases">
        <title>Insights into the biology of acidophilic members of the Acidiferrobacteraceae family derived from comparative genomic analyses.</title>
        <authorList>
            <person name="Issotta F."/>
            <person name="Thyssen C."/>
            <person name="Mena C."/>
            <person name="Moya A."/>
            <person name="Bellenberg S."/>
            <person name="Sproer C."/>
            <person name="Covarrubias P.C."/>
            <person name="Sand W."/>
            <person name="Quatrini R."/>
            <person name="Vera M."/>
        </authorList>
    </citation>
    <scope>NUCLEOTIDE SEQUENCE [LARGE SCALE GENOMIC DNA]</scope>
    <source>
        <strain evidence="2">m-1</strain>
    </source>
</reference>
<dbReference type="AlphaFoldDB" id="A0A1C2G316"/>
<dbReference type="OrthoDB" id="9933184at2"/>
<dbReference type="NCBIfam" id="TIGR02532">
    <property type="entry name" value="IV_pilin_GFxxxE"/>
    <property type="match status" value="1"/>
</dbReference>
<sequence>MSSRGFTLIETLVSLVIFLLIAIGVGFGLHHAVDNNVFDSQRQDVLNTTLALLDSRPPGQLCPAPGATNTVPATTYAGLAFTLDIRCTVAQVPVPATAPTAKVPVTELTAVAHWTTFGVSRSVTIAH</sequence>
<keyword evidence="2" id="KW-1185">Reference proteome</keyword>
<dbReference type="PROSITE" id="PS00409">
    <property type="entry name" value="PROKAR_NTER_METHYL"/>
    <property type="match status" value="1"/>
</dbReference>
<dbReference type="RefSeq" id="WP_065969265.1">
    <property type="nucleotide sequence ID" value="NZ_CP080624.1"/>
</dbReference>
<dbReference type="InterPro" id="IPR012902">
    <property type="entry name" value="N_methyl_site"/>
</dbReference>
<dbReference type="Proteomes" id="UP000253250">
    <property type="component" value="Unassembled WGS sequence"/>
</dbReference>
<accession>A0A1C2G316</accession>
<name>A0A1C2G316_9GAMM</name>
<protein>
    <submittedName>
        <fullName evidence="1">Prepilin-type N-terminal cleavage/methylation domain-containing protein</fullName>
    </submittedName>
</protein>
<comment type="caution">
    <text evidence="1">The sequence shown here is derived from an EMBL/GenBank/DDBJ whole genome shotgun (WGS) entry which is preliminary data.</text>
</comment>
<proteinExistence type="predicted"/>
<dbReference type="STRING" id="163359.A9R16_09140"/>
<gene>
    <name evidence="1" type="ORF">C4900_15455</name>
</gene>
<dbReference type="EMBL" id="PSYR01000002">
    <property type="protein sequence ID" value="RCN57105.1"/>
    <property type="molecule type" value="Genomic_DNA"/>
</dbReference>
<organism evidence="1 2">
    <name type="scientific">Acidiferrobacter thiooxydans</name>
    <dbReference type="NCBI Taxonomy" id="163359"/>
    <lineage>
        <taxon>Bacteria</taxon>
        <taxon>Pseudomonadati</taxon>
        <taxon>Pseudomonadota</taxon>
        <taxon>Gammaproteobacteria</taxon>
        <taxon>Acidiferrobacterales</taxon>
        <taxon>Acidiferrobacteraceae</taxon>
        <taxon>Acidiferrobacter</taxon>
    </lineage>
</organism>